<dbReference type="EC" id="3.5.1.25" evidence="5"/>
<evidence type="ECO:0000259" key="6">
    <source>
        <dbReference type="Pfam" id="PF01979"/>
    </source>
</evidence>
<dbReference type="Pfam" id="PF01979">
    <property type="entry name" value="Amidohydro_1"/>
    <property type="match status" value="1"/>
</dbReference>
<dbReference type="InterPro" id="IPR011059">
    <property type="entry name" value="Metal-dep_hydrolase_composite"/>
</dbReference>
<reference evidence="7 8" key="1">
    <citation type="submission" date="2021-07" db="EMBL/GenBank/DDBJ databases">
        <title>Shewanella sp. nov, isolated from SCS.</title>
        <authorList>
            <person name="Cao W.R."/>
        </authorList>
    </citation>
    <scope>NUCLEOTIDE SEQUENCE [LARGE SCALE GENOMIC DNA]</scope>
    <source>
        <strain evidence="7 8">NR704-98</strain>
    </source>
</reference>
<dbReference type="EMBL" id="JAHZST010000013">
    <property type="protein sequence ID" value="MBW8185357.1"/>
    <property type="molecule type" value="Genomic_DNA"/>
</dbReference>
<organism evidence="7 8">
    <name type="scientific">Shewanella nanhaiensis</name>
    <dbReference type="NCBI Taxonomy" id="2864872"/>
    <lineage>
        <taxon>Bacteria</taxon>
        <taxon>Pseudomonadati</taxon>
        <taxon>Pseudomonadota</taxon>
        <taxon>Gammaproteobacteria</taxon>
        <taxon>Alteromonadales</taxon>
        <taxon>Shewanellaceae</taxon>
        <taxon>Shewanella</taxon>
    </lineage>
</organism>
<dbReference type="PANTHER" id="PTHR11113:SF14">
    <property type="entry name" value="N-ACETYLGLUCOSAMINE-6-PHOSPHATE DEACETYLASE"/>
    <property type="match status" value="1"/>
</dbReference>
<evidence type="ECO:0000313" key="7">
    <source>
        <dbReference type="EMBL" id="MBW8185357.1"/>
    </source>
</evidence>
<evidence type="ECO:0000256" key="4">
    <source>
        <dbReference type="ARBA" id="ARBA00023277"/>
    </source>
</evidence>
<protein>
    <recommendedName>
        <fullName evidence="5">N-acetylgalactosamine-6-phosphate deacetylase</fullName>
        <ecNumber evidence="5">3.5.1.25</ecNumber>
    </recommendedName>
    <alternativeName>
        <fullName evidence="5">N-acetylglucosamine-6-phosphate deacetylase</fullName>
    </alternativeName>
</protein>
<evidence type="ECO:0000256" key="3">
    <source>
        <dbReference type="ARBA" id="ARBA00022801"/>
    </source>
</evidence>
<dbReference type="PIRSF" id="PIRSF038994">
    <property type="entry name" value="NagA"/>
    <property type="match status" value="1"/>
</dbReference>
<keyword evidence="4 5" id="KW-0119">Carbohydrate metabolism</keyword>
<name>A0ABS7E6Q9_9GAMM</name>
<comment type="similarity">
    <text evidence="1 5">Belongs to the metallo-dependent hydrolases superfamily. NagA family.</text>
</comment>
<comment type="caution">
    <text evidence="7">The sequence shown here is derived from an EMBL/GenBank/DDBJ whole genome shotgun (WGS) entry which is preliminary data.</text>
</comment>
<keyword evidence="3 5" id="KW-0378">Hydrolase</keyword>
<keyword evidence="8" id="KW-1185">Reference proteome</keyword>
<comment type="catalytic activity">
    <reaction evidence="5">
        <text>N-acetyl-D-glucosamine 6-phosphate + H2O = D-glucosamine 6-phosphate + acetate</text>
        <dbReference type="Rhea" id="RHEA:22936"/>
        <dbReference type="ChEBI" id="CHEBI:15377"/>
        <dbReference type="ChEBI" id="CHEBI:30089"/>
        <dbReference type="ChEBI" id="CHEBI:57513"/>
        <dbReference type="ChEBI" id="CHEBI:58725"/>
        <dbReference type="EC" id="3.5.1.25"/>
    </reaction>
</comment>
<keyword evidence="2" id="KW-0479">Metal-binding</keyword>
<dbReference type="InterPro" id="IPR032466">
    <property type="entry name" value="Metal_Hydrolase"/>
</dbReference>
<dbReference type="Proteomes" id="UP001195963">
    <property type="component" value="Unassembled WGS sequence"/>
</dbReference>
<sequence>MITTLIPDSLFDGERLHIQQPISFKDGKIIAMDTVKKAKEYRLNGLLTAGFIDTQVNGGGGKLFNQQPELSTLSSMVEAHSRFGTTAMLPTLITDEITKTKQAADAISTAIAQKVPGVLGIHFEGPHISAVKKGIHHQDKIRPITEQELELYCRDDLGIKLITLAPEAVDVSRIKTLIEHQVIVSLGHSNASFDQVNLALNAGATGFTHLFNAMSPLNSRSPNMLGAALLDPKSWCGLILDGHHVHPACAQIAYQIKTEGKLMLVTDSMSTIGSTQSQFHFDGHDIELTQDKLTSQTGQLAGSALNMIAAVNNATSMLGAPASQALNMASAYPAEFLGLQKQRGSIKIGNVADLLLLNDSPSTTRVHVKHAWISGSQVF</sequence>
<evidence type="ECO:0000256" key="5">
    <source>
        <dbReference type="PIRNR" id="PIRNR038994"/>
    </source>
</evidence>
<accession>A0ABS7E6Q9</accession>
<dbReference type="Gene3D" id="2.30.40.10">
    <property type="entry name" value="Urease, subunit C, domain 1"/>
    <property type="match status" value="1"/>
</dbReference>
<dbReference type="SUPFAM" id="SSF51556">
    <property type="entry name" value="Metallo-dependent hydrolases"/>
    <property type="match status" value="1"/>
</dbReference>
<dbReference type="InterPro" id="IPR003764">
    <property type="entry name" value="GlcNAc_6-P_deAcase"/>
</dbReference>
<feature type="domain" description="Amidohydrolase-related" evidence="6">
    <location>
        <begin position="47"/>
        <end position="371"/>
    </location>
</feature>
<dbReference type="Gene3D" id="3.20.20.140">
    <property type="entry name" value="Metal-dependent hydrolases"/>
    <property type="match status" value="1"/>
</dbReference>
<dbReference type="PANTHER" id="PTHR11113">
    <property type="entry name" value="N-ACETYLGLUCOSAMINE-6-PHOSPHATE DEACETYLASE"/>
    <property type="match status" value="1"/>
</dbReference>
<dbReference type="InterPro" id="IPR006680">
    <property type="entry name" value="Amidohydro-rel"/>
</dbReference>
<dbReference type="NCBIfam" id="TIGR00221">
    <property type="entry name" value="nagA"/>
    <property type="match status" value="1"/>
</dbReference>
<evidence type="ECO:0000313" key="8">
    <source>
        <dbReference type="Proteomes" id="UP001195963"/>
    </source>
</evidence>
<evidence type="ECO:0000256" key="1">
    <source>
        <dbReference type="ARBA" id="ARBA00010716"/>
    </source>
</evidence>
<evidence type="ECO:0000256" key="2">
    <source>
        <dbReference type="ARBA" id="ARBA00022723"/>
    </source>
</evidence>
<dbReference type="RefSeq" id="WP_220110788.1">
    <property type="nucleotide sequence ID" value="NZ_JAHZST010000013.1"/>
</dbReference>
<gene>
    <name evidence="7" type="primary">nagA</name>
    <name evidence="7" type="ORF">K0625_17015</name>
</gene>
<dbReference type="CDD" id="cd00854">
    <property type="entry name" value="NagA"/>
    <property type="match status" value="1"/>
</dbReference>
<proteinExistence type="inferred from homology"/>
<dbReference type="GO" id="GO:0008448">
    <property type="term" value="F:N-acetylglucosamine-6-phosphate deacetylase activity"/>
    <property type="evidence" value="ECO:0007669"/>
    <property type="project" value="UniProtKB-EC"/>
</dbReference>